<reference evidence="6" key="1">
    <citation type="submission" date="2020-11" db="EMBL/GenBank/DDBJ databases">
        <authorList>
            <person name="Tran Van P."/>
        </authorList>
    </citation>
    <scope>NUCLEOTIDE SEQUENCE</scope>
</reference>
<proteinExistence type="inferred from homology"/>
<name>A0A7R8X6I2_9CRUS</name>
<dbReference type="OrthoDB" id="7788754at2759"/>
<evidence type="ECO:0000256" key="4">
    <source>
        <dbReference type="PROSITE-ProRule" id="PRU01052"/>
    </source>
</evidence>
<accession>A0A7R8X6I2</accession>
<dbReference type="GO" id="GO:0005525">
    <property type="term" value="F:GTP binding"/>
    <property type="evidence" value="ECO:0007669"/>
    <property type="project" value="UniProtKB-KW"/>
</dbReference>
<dbReference type="AlphaFoldDB" id="A0A7R8X6I2"/>
<evidence type="ECO:0000313" key="6">
    <source>
        <dbReference type="EMBL" id="CAD7243741.1"/>
    </source>
</evidence>
<dbReference type="InterPro" id="IPR015894">
    <property type="entry name" value="Guanylate-bd_N"/>
</dbReference>
<dbReference type="GO" id="GO:0003924">
    <property type="term" value="F:GTPase activity"/>
    <property type="evidence" value="ECO:0007669"/>
    <property type="project" value="InterPro"/>
</dbReference>
<evidence type="ECO:0000256" key="1">
    <source>
        <dbReference type="ARBA" id="ARBA00022741"/>
    </source>
</evidence>
<keyword evidence="3" id="KW-0342">GTP-binding</keyword>
<dbReference type="Proteomes" id="UP000677054">
    <property type="component" value="Unassembled WGS sequence"/>
</dbReference>
<dbReference type="Pfam" id="PF02263">
    <property type="entry name" value="GBP"/>
    <property type="match status" value="2"/>
</dbReference>
<dbReference type="InterPro" id="IPR027417">
    <property type="entry name" value="P-loop_NTPase"/>
</dbReference>
<gene>
    <name evidence="6" type="ORF">DSTB1V02_LOCUS3655</name>
</gene>
<dbReference type="Gene3D" id="1.20.58.420">
    <property type="entry name" value="AHSP"/>
    <property type="match status" value="2"/>
</dbReference>
<dbReference type="SUPFAM" id="SSF48340">
    <property type="entry name" value="Interferon-induced guanylate-binding protein 1 (GBP1), C-terminal domain"/>
    <property type="match status" value="2"/>
</dbReference>
<protein>
    <recommendedName>
        <fullName evidence="5">GB1/RHD3-type G domain-containing protein</fullName>
    </recommendedName>
</protein>
<dbReference type="EMBL" id="LR900005">
    <property type="protein sequence ID" value="CAD7243741.1"/>
    <property type="molecule type" value="Genomic_DNA"/>
</dbReference>
<dbReference type="Gene3D" id="3.40.50.300">
    <property type="entry name" value="P-loop containing nucleotide triphosphate hydrolases"/>
    <property type="match status" value="2"/>
</dbReference>
<keyword evidence="2" id="KW-0378">Hydrolase</keyword>
<dbReference type="InterPro" id="IPR036543">
    <property type="entry name" value="Guanylate-bd_C_sf"/>
</dbReference>
<dbReference type="InterPro" id="IPR030386">
    <property type="entry name" value="G_GB1_RHD3_dom"/>
</dbReference>
<evidence type="ECO:0000313" key="7">
    <source>
        <dbReference type="Proteomes" id="UP000677054"/>
    </source>
</evidence>
<dbReference type="PROSITE" id="PS51715">
    <property type="entry name" value="G_GB1_RHD3"/>
    <property type="match status" value="1"/>
</dbReference>
<dbReference type="EMBL" id="CAJPEV010000488">
    <property type="protein sequence ID" value="CAG0885792.1"/>
    <property type="molecule type" value="Genomic_DNA"/>
</dbReference>
<evidence type="ECO:0000256" key="2">
    <source>
        <dbReference type="ARBA" id="ARBA00022801"/>
    </source>
</evidence>
<comment type="similarity">
    <text evidence="4">Belongs to the TRAFAC class dynamin-like GTPase superfamily. GB1/RHD3 GTPase family.</text>
</comment>
<dbReference type="PANTHER" id="PTHR10751">
    <property type="entry name" value="GUANYLATE BINDING PROTEIN"/>
    <property type="match status" value="1"/>
</dbReference>
<dbReference type="SUPFAM" id="SSF52540">
    <property type="entry name" value="P-loop containing nucleoside triphosphate hydrolases"/>
    <property type="match status" value="1"/>
</dbReference>
<organism evidence="6">
    <name type="scientific">Darwinula stevensoni</name>
    <dbReference type="NCBI Taxonomy" id="69355"/>
    <lineage>
        <taxon>Eukaryota</taxon>
        <taxon>Metazoa</taxon>
        <taxon>Ecdysozoa</taxon>
        <taxon>Arthropoda</taxon>
        <taxon>Crustacea</taxon>
        <taxon>Oligostraca</taxon>
        <taxon>Ostracoda</taxon>
        <taxon>Podocopa</taxon>
        <taxon>Podocopida</taxon>
        <taxon>Darwinulocopina</taxon>
        <taxon>Darwinuloidea</taxon>
        <taxon>Darwinulidae</taxon>
        <taxon>Darwinula</taxon>
    </lineage>
</organism>
<evidence type="ECO:0000256" key="3">
    <source>
        <dbReference type="ARBA" id="ARBA00023134"/>
    </source>
</evidence>
<keyword evidence="7" id="KW-1185">Reference proteome</keyword>
<keyword evidence="1" id="KW-0547">Nucleotide-binding</keyword>
<sequence>MNEDAVCERAICVVEHNEYEGKDSYLLKEDRLRRMLLQADCRDKPVAVVSIAGGARRGKSFLLSLFLRYLRAQGSEDWLDDEDTPIAGFAWKMSAKRVTTGIHIWDELFTLRLPNGEEACVLLMDTEGTFDCEESLAHSVTIFALSTLLSSVQIYNLKENINMDDLLHLQVVLSACEIMGCFLMPYPGDKVAGDPHFTGSLTDILEDFKDQLRHLVPQLLSPENLVLKTIAGNPITCKQLFKCFKSYIGIFNNLEEILEPKSIFEATAEVQHRTAHDEAVDHYTQRMDRLLAETPVLAHWKLQRFHAKLRIEAIERFTSSKKMGGKELSERYQSLLDEVSLWISTFQPRMWPNGLSNQYALSLRYIVEVPKLSPTDVYSLTPFVLRMRALDENPSGIGRHSHFEVASSARRPVSEKHQRYAKASKAAKGGGDSPQNEFQQHIHELHEKYEMEREAREEPTRRKLMEAATAALKKYGEDMAEVMRAIPLPTGEELRFEHEQNKTRAIRKFRGNGKNADEELFRQYQQKLEKCFLRGDTFLTLSPNQDVESEATHFFKERQSKESTADRDPIEAVQSAVWSYRTQLGHTRGGAYVSEEELESERRKFYRDAIHTFRQRTQNTICPYLLGGHQDDMIRRLDEQYKKCIERREPNEGQAETELRKAKENAMKIYNDQMSKLLVELMSEEKLNNFHASYRRQTIESFEETSKKHPHLAKKHADDLESLMSSEHERYKAFRKSQEDVAAAALEDAVERSLTHYGLQMSCLCGGRDAGEGDRQGDTGSSILTEEVLLERHEKYLKEAMEIFWATGAQSPRLAENRLKDLQEVTLIF</sequence>
<evidence type="ECO:0000259" key="5">
    <source>
        <dbReference type="PROSITE" id="PS51715"/>
    </source>
</evidence>
<feature type="domain" description="GB1/RHD3-type G" evidence="5">
    <location>
        <begin position="43"/>
        <end position="162"/>
    </location>
</feature>